<dbReference type="PANTHER" id="PTHR43679">
    <property type="entry name" value="OCTANOYLTRANSFERASE LIPM-RELATED"/>
    <property type="match status" value="1"/>
</dbReference>
<feature type="domain" description="BPL/LPL catalytic" evidence="1">
    <location>
        <begin position="178"/>
        <end position="386"/>
    </location>
</feature>
<dbReference type="Pfam" id="PF21948">
    <property type="entry name" value="LplA-B_cat"/>
    <property type="match status" value="2"/>
</dbReference>
<comment type="caution">
    <text evidence="2">The sequence shown here is derived from an EMBL/GenBank/DDBJ whole genome shotgun (WGS) entry which is preliminary data.</text>
</comment>
<dbReference type="RefSeq" id="WP_216656879.1">
    <property type="nucleotide sequence ID" value="NZ_JAAIIJ010000018.1"/>
</dbReference>
<dbReference type="PANTHER" id="PTHR43679:SF2">
    <property type="entry name" value="OCTANOYL-[GCVH]:PROTEIN N-OCTANOYLTRANSFERASE"/>
    <property type="match status" value="1"/>
</dbReference>
<dbReference type="CDD" id="cd16443">
    <property type="entry name" value="LplA"/>
    <property type="match status" value="1"/>
</dbReference>
<dbReference type="SUPFAM" id="SSF55681">
    <property type="entry name" value="Class II aaRS and biotin synthetases"/>
    <property type="match status" value="1"/>
</dbReference>
<proteinExistence type="predicted"/>
<dbReference type="InterPro" id="IPR045864">
    <property type="entry name" value="aa-tRNA-synth_II/BPL/LPL"/>
</dbReference>
<dbReference type="EMBL" id="JAAIIJ010000018">
    <property type="protein sequence ID" value="NMN02340.1"/>
    <property type="molecule type" value="Genomic_DNA"/>
</dbReference>
<gene>
    <name evidence="2" type="ORF">G1C94_0962</name>
</gene>
<dbReference type="Gene3D" id="3.30.930.10">
    <property type="entry name" value="Bira Bifunctional Protein, Domain 2"/>
    <property type="match status" value="1"/>
</dbReference>
<dbReference type="Proteomes" id="UP000553756">
    <property type="component" value="Unassembled WGS sequence"/>
</dbReference>
<keyword evidence="3" id="KW-1185">Reference proteome</keyword>
<dbReference type="InterPro" id="IPR050664">
    <property type="entry name" value="Octanoyltrans_LipM/LipL"/>
</dbReference>
<accession>A0ABX1SWX9</accession>
<dbReference type="InterPro" id="IPR004143">
    <property type="entry name" value="BPL_LPL_catalytic"/>
</dbReference>
<evidence type="ECO:0000259" key="1">
    <source>
        <dbReference type="PROSITE" id="PS51733"/>
    </source>
</evidence>
<evidence type="ECO:0000313" key="2">
    <source>
        <dbReference type="EMBL" id="NMN02340.1"/>
    </source>
</evidence>
<protein>
    <submittedName>
        <fullName evidence="2">Ligase</fullName>
    </submittedName>
</protein>
<keyword evidence="2" id="KW-0436">Ligase</keyword>
<evidence type="ECO:0000313" key="3">
    <source>
        <dbReference type="Proteomes" id="UP000553756"/>
    </source>
</evidence>
<sequence>MRGESKTPGGKLVGVSLMRVGGHWQCRLDGDFFVDAASDEAADALLRDIETALGSFAGAHHEDGLLMQADDSDSSIACGDISRLVAQVMARHADAHLVGTNAEAIATAFARALACSSRTSASVSYKTPILVKNERQSVDYEARWQRLLRNLHVVLDEPRSPAEQMAVDEQWAREVASGTRPPTLRFWQWSAPCVVVGRFQSIPDEVREDVARAEGFAVVRRCTGGGAMFIEPGNTVTYSLYAPLEFVEGLTAEQSYRLCDRWLVEALRGLHLDVGFRGLNDIVSQYGKIGGAAARRFPRPAPAAITATATDEPPAQANGAILHHVTLAYDIDAEKMSRVLNTSREKMSDKAVKSAVKRVDPLKRQTGVSRRELVDYLMRSVRSRLT</sequence>
<organism evidence="2 3">
    <name type="scientific">Bifidobacterium panos</name>
    <dbReference type="NCBI Taxonomy" id="2675321"/>
    <lineage>
        <taxon>Bacteria</taxon>
        <taxon>Bacillati</taxon>
        <taxon>Actinomycetota</taxon>
        <taxon>Actinomycetes</taxon>
        <taxon>Bifidobacteriales</taxon>
        <taxon>Bifidobacteriaceae</taxon>
        <taxon>Bifidobacterium</taxon>
    </lineage>
</organism>
<dbReference type="GO" id="GO:0016874">
    <property type="term" value="F:ligase activity"/>
    <property type="evidence" value="ECO:0007669"/>
    <property type="project" value="UniProtKB-KW"/>
</dbReference>
<name>A0ABX1SWX9_9BIFI</name>
<dbReference type="PROSITE" id="PS51733">
    <property type="entry name" value="BPL_LPL_CATALYTIC"/>
    <property type="match status" value="1"/>
</dbReference>
<reference evidence="2 3" key="1">
    <citation type="submission" date="2020-02" db="EMBL/GenBank/DDBJ databases">
        <title>Characterization of phylogenetic diversity of novel bifidobacterial species isolated in Czech ZOOs.</title>
        <authorList>
            <person name="Lugli G.A."/>
            <person name="Vera N.B."/>
            <person name="Ventura M."/>
        </authorList>
    </citation>
    <scope>NUCLEOTIDE SEQUENCE [LARGE SCALE GENOMIC DNA]</scope>
    <source>
        <strain evidence="2 3">DSM 109963</strain>
    </source>
</reference>